<feature type="transmembrane region" description="Helical" evidence="5">
    <location>
        <begin position="108"/>
        <end position="130"/>
    </location>
</feature>
<feature type="transmembrane region" description="Helical" evidence="5">
    <location>
        <begin position="79"/>
        <end position="96"/>
    </location>
</feature>
<evidence type="ECO:0000313" key="7">
    <source>
        <dbReference type="Proteomes" id="UP001597478"/>
    </source>
</evidence>
<dbReference type="InterPro" id="IPR008521">
    <property type="entry name" value="Mg_trans_NIPA"/>
</dbReference>
<proteinExistence type="predicted"/>
<feature type="transmembrane region" description="Helical" evidence="5">
    <location>
        <begin position="6"/>
        <end position="28"/>
    </location>
</feature>
<keyword evidence="4 5" id="KW-0472">Membrane</keyword>
<comment type="subcellular location">
    <subcellularLocation>
        <location evidence="1">Membrane</location>
        <topology evidence="1">Multi-pass membrane protein</topology>
    </subcellularLocation>
</comment>
<reference evidence="7" key="1">
    <citation type="journal article" date="2019" name="Int. J. Syst. Evol. Microbiol.">
        <title>The Global Catalogue of Microorganisms (GCM) 10K type strain sequencing project: providing services to taxonomists for standard genome sequencing and annotation.</title>
        <authorList>
            <consortium name="The Broad Institute Genomics Platform"/>
            <consortium name="The Broad Institute Genome Sequencing Center for Infectious Disease"/>
            <person name="Wu L."/>
            <person name="Ma J."/>
        </authorList>
    </citation>
    <scope>NUCLEOTIDE SEQUENCE [LARGE SCALE GENOMIC DNA]</scope>
    <source>
        <strain evidence="7">IBRC-M 10906</strain>
    </source>
</reference>
<feature type="transmembrane region" description="Helical" evidence="5">
    <location>
        <begin position="142"/>
        <end position="163"/>
    </location>
</feature>
<evidence type="ECO:0000256" key="3">
    <source>
        <dbReference type="ARBA" id="ARBA00022989"/>
    </source>
</evidence>
<feature type="transmembrane region" description="Helical" evidence="5">
    <location>
        <begin position="226"/>
        <end position="253"/>
    </location>
</feature>
<name>A0ABW5WFF2_9PSEU</name>
<evidence type="ECO:0000256" key="4">
    <source>
        <dbReference type="ARBA" id="ARBA00023136"/>
    </source>
</evidence>
<feature type="transmembrane region" description="Helical" evidence="5">
    <location>
        <begin position="259"/>
        <end position="281"/>
    </location>
</feature>
<accession>A0ABW5WFF2</accession>
<keyword evidence="3 5" id="KW-1133">Transmembrane helix</keyword>
<feature type="transmembrane region" description="Helical" evidence="5">
    <location>
        <begin position="202"/>
        <end position="219"/>
    </location>
</feature>
<evidence type="ECO:0000256" key="5">
    <source>
        <dbReference type="SAM" id="Phobius"/>
    </source>
</evidence>
<evidence type="ECO:0000313" key="6">
    <source>
        <dbReference type="EMBL" id="MFD2801115.1"/>
    </source>
</evidence>
<dbReference type="Proteomes" id="UP001597478">
    <property type="component" value="Unassembled WGS sequence"/>
</dbReference>
<dbReference type="RefSeq" id="WP_377391205.1">
    <property type="nucleotide sequence ID" value="NZ_JBHSAN010000024.1"/>
</dbReference>
<sequence>MTGAGSQLWVAVPAAILAAAAFGLTGALQHRAARRVPGGPAVRWGLVFTLLRQPLWVASLLTNGLGIVLQWIALSSAPLVLVQPLLVTALVFAVLGSDALRRRRPDGIVLLGAGLCVVGLTTFFLVARPAAGHGRLEPSEALPLAVGLAVLVAGSLAVAARWAGRPRVMALATATGVLYGVTAGLTKLAADDLRRGPAAMFGQWHVYAVVLCGVTGFLLSQNAFRVGVALAPALAVIVALDPLVSIGLGALWFGEELPSGAAAIAGQVAGLAVAIAGIALLSLRAPVVARAAGDDVREDV</sequence>
<dbReference type="NCBIfam" id="NF038012">
    <property type="entry name" value="DMT_1"/>
    <property type="match status" value="1"/>
</dbReference>
<dbReference type="Pfam" id="PF05653">
    <property type="entry name" value="Mg_trans_NIPA"/>
    <property type="match status" value="1"/>
</dbReference>
<dbReference type="PANTHER" id="PTHR40761:SF1">
    <property type="entry name" value="CONSERVED INTEGRAL MEMBRANE ALANINE VALINE AND LEUCINE RICH PROTEIN-RELATED"/>
    <property type="match status" value="1"/>
</dbReference>
<protein>
    <submittedName>
        <fullName evidence="6">DMT family transporter</fullName>
    </submittedName>
</protein>
<organism evidence="6 7">
    <name type="scientific">Prauserella oleivorans</name>
    <dbReference type="NCBI Taxonomy" id="1478153"/>
    <lineage>
        <taxon>Bacteria</taxon>
        <taxon>Bacillati</taxon>
        <taxon>Actinomycetota</taxon>
        <taxon>Actinomycetes</taxon>
        <taxon>Pseudonocardiales</taxon>
        <taxon>Pseudonocardiaceae</taxon>
        <taxon>Prauserella</taxon>
    </lineage>
</organism>
<evidence type="ECO:0000256" key="1">
    <source>
        <dbReference type="ARBA" id="ARBA00004141"/>
    </source>
</evidence>
<keyword evidence="2 5" id="KW-0812">Transmembrane</keyword>
<dbReference type="PANTHER" id="PTHR40761">
    <property type="entry name" value="CONSERVED INTEGRAL MEMBRANE ALANINE VALINE AND LEUCINE RICH PROTEIN-RELATED"/>
    <property type="match status" value="1"/>
</dbReference>
<keyword evidence="7" id="KW-1185">Reference proteome</keyword>
<dbReference type="EMBL" id="JBHUOF010000021">
    <property type="protein sequence ID" value="MFD2801115.1"/>
    <property type="molecule type" value="Genomic_DNA"/>
</dbReference>
<evidence type="ECO:0000256" key="2">
    <source>
        <dbReference type="ARBA" id="ARBA00022692"/>
    </source>
</evidence>
<comment type="caution">
    <text evidence="6">The sequence shown here is derived from an EMBL/GenBank/DDBJ whole genome shotgun (WGS) entry which is preliminary data.</text>
</comment>
<feature type="transmembrane region" description="Helical" evidence="5">
    <location>
        <begin position="170"/>
        <end position="190"/>
    </location>
</feature>
<gene>
    <name evidence="6" type="ORF">ACFS2C_17115</name>
</gene>
<feature type="transmembrane region" description="Helical" evidence="5">
    <location>
        <begin position="55"/>
        <end position="73"/>
    </location>
</feature>